<dbReference type="RefSeq" id="WP_092591277.1">
    <property type="nucleotide sequence ID" value="NZ_FMWL01000010.1"/>
</dbReference>
<dbReference type="Gene3D" id="3.30.420.130">
    <property type="entry name" value="Dinitrogenase iron-molybdenum cofactor biosynthesis domain"/>
    <property type="match status" value="1"/>
</dbReference>
<proteinExistence type="predicted"/>
<dbReference type="AlphaFoldDB" id="A0A1G5S3K6"/>
<dbReference type="InterPro" id="IPR003731">
    <property type="entry name" value="Di-Nase_FeMo-co_biosynth"/>
</dbReference>
<reference evidence="2 3" key="1">
    <citation type="submission" date="2016-10" db="EMBL/GenBank/DDBJ databases">
        <authorList>
            <person name="de Groot N.N."/>
        </authorList>
    </citation>
    <scope>NUCLEOTIDE SEQUENCE [LARGE SCALE GENOMIC DNA]</scope>
    <source>
        <strain evidence="2 3">DSM 2784</strain>
    </source>
</reference>
<dbReference type="PANTHER" id="PTHR42983">
    <property type="entry name" value="DINITROGENASE IRON-MOLYBDENUM COFACTOR PROTEIN-RELATED"/>
    <property type="match status" value="1"/>
</dbReference>
<dbReference type="EMBL" id="FMWL01000010">
    <property type="protein sequence ID" value="SCZ80139.1"/>
    <property type="molecule type" value="Genomic_DNA"/>
</dbReference>
<gene>
    <name evidence="2" type="ORF">SAMN03080599_02121</name>
</gene>
<name>A0A1G5S3K6_9FIRM</name>
<protein>
    <submittedName>
        <fullName evidence="2">Predicted Fe-Mo cluster-binding protein, NifX family</fullName>
    </submittedName>
</protein>
<keyword evidence="3" id="KW-1185">Reference proteome</keyword>
<dbReference type="PANTHER" id="PTHR42983:SF1">
    <property type="entry name" value="IRON-MOLYBDENUM PROTEIN"/>
    <property type="match status" value="1"/>
</dbReference>
<dbReference type="OrthoDB" id="280278at2"/>
<dbReference type="STRING" id="1120920.SAMN03080599_02121"/>
<organism evidence="2 3">
    <name type="scientific">Acidaminobacter hydrogenoformans DSM 2784</name>
    <dbReference type="NCBI Taxonomy" id="1120920"/>
    <lineage>
        <taxon>Bacteria</taxon>
        <taxon>Bacillati</taxon>
        <taxon>Bacillota</taxon>
        <taxon>Clostridia</taxon>
        <taxon>Peptostreptococcales</taxon>
        <taxon>Acidaminobacteraceae</taxon>
        <taxon>Acidaminobacter</taxon>
    </lineage>
</organism>
<evidence type="ECO:0000313" key="2">
    <source>
        <dbReference type="EMBL" id="SCZ80139.1"/>
    </source>
</evidence>
<evidence type="ECO:0000259" key="1">
    <source>
        <dbReference type="Pfam" id="PF02579"/>
    </source>
</evidence>
<accession>A0A1G5S3K6</accession>
<feature type="domain" description="Dinitrogenase iron-molybdenum cofactor biosynthesis" evidence="1">
    <location>
        <begin position="9"/>
        <end position="96"/>
    </location>
</feature>
<dbReference type="InterPro" id="IPR036105">
    <property type="entry name" value="DiNase_FeMo-co_biosyn_sf"/>
</dbReference>
<evidence type="ECO:0000313" key="3">
    <source>
        <dbReference type="Proteomes" id="UP000199208"/>
    </source>
</evidence>
<sequence>MKIAVASDNGMVAGHFGHCENFNVFHVESEQVVKHEVVPNPGHKPGFLPNFLHDLGVEVIIAGGMGGGAVQIFNEKGIEVVVGVRNSAKEAAELYLKGQLESTGSICHEHQHAHEDGCNH</sequence>
<dbReference type="Proteomes" id="UP000199208">
    <property type="component" value="Unassembled WGS sequence"/>
</dbReference>
<dbReference type="Pfam" id="PF02579">
    <property type="entry name" value="Nitro_FeMo-Co"/>
    <property type="match status" value="1"/>
</dbReference>
<dbReference type="SUPFAM" id="SSF53146">
    <property type="entry name" value="Nitrogenase accessory factor-like"/>
    <property type="match status" value="1"/>
</dbReference>